<feature type="site" description="Important for catalytic activity; stabilizes the transition state when the phosphoryl donor is PPi" evidence="6">
    <location>
        <position position="139"/>
    </location>
</feature>
<evidence type="ECO:0000313" key="9">
    <source>
        <dbReference type="Proteomes" id="UP000315200"/>
    </source>
</evidence>
<dbReference type="PANTHER" id="PTHR45770">
    <property type="entry name" value="ATP-DEPENDENT 6-PHOSPHOFRUCTOKINASE 1"/>
    <property type="match status" value="1"/>
</dbReference>
<evidence type="ECO:0000256" key="5">
    <source>
        <dbReference type="ARBA" id="ARBA00022842"/>
    </source>
</evidence>
<dbReference type="EMBL" id="BJLB01000001">
    <property type="protein sequence ID" value="GEA35012.1"/>
    <property type="molecule type" value="Genomic_DNA"/>
</dbReference>
<evidence type="ECO:0000259" key="7">
    <source>
        <dbReference type="Pfam" id="PF00365"/>
    </source>
</evidence>
<dbReference type="PRINTS" id="PR00476">
    <property type="entry name" value="PHFRCTKINASE"/>
</dbReference>
<proteinExistence type="inferred from homology"/>
<comment type="function">
    <text evidence="6">Catalyzes the phosphorylation of D-fructose 6-phosphate, the first committing step of glycolysis. Uses inorganic phosphate (PPi) as phosphoryl donor instead of ATP like common ATP-dependent phosphofructokinases (ATP-PFKs), which renders the reaction reversible, and can thus function both in glycolysis and gluconeogenesis. Consistently, PPi-PFK can replace the enzymes of both the forward (ATP-PFK) and reverse (fructose-bisphosphatase (FBPase)) reactions.</text>
</comment>
<reference evidence="8 9" key="1">
    <citation type="submission" date="2019-06" db="EMBL/GenBank/DDBJ databases">
        <title>Draft genome sequence of [Clostridium] clostridioforme NBRC 113352.</title>
        <authorList>
            <person name="Miura T."/>
            <person name="Furukawa M."/>
            <person name="Shimamura M."/>
            <person name="Ohyama Y."/>
            <person name="Yamazoe A."/>
            <person name="Kawasaki H."/>
        </authorList>
    </citation>
    <scope>NUCLEOTIDE SEQUENCE [LARGE SCALE GENOMIC DNA]</scope>
    <source>
        <strain evidence="8 9">NBRC 113352</strain>
    </source>
</reference>
<dbReference type="Proteomes" id="UP000315200">
    <property type="component" value="Unassembled WGS sequence"/>
</dbReference>
<comment type="catalytic activity">
    <reaction evidence="6">
        <text>beta-D-fructose 6-phosphate + diphosphate = beta-D-fructose 1,6-bisphosphate + phosphate + H(+)</text>
        <dbReference type="Rhea" id="RHEA:13613"/>
        <dbReference type="ChEBI" id="CHEBI:15378"/>
        <dbReference type="ChEBI" id="CHEBI:32966"/>
        <dbReference type="ChEBI" id="CHEBI:33019"/>
        <dbReference type="ChEBI" id="CHEBI:43474"/>
        <dbReference type="ChEBI" id="CHEBI:57634"/>
        <dbReference type="EC" id="2.7.1.90"/>
    </reaction>
</comment>
<feature type="active site" description="Proton acceptor" evidence="6">
    <location>
        <position position="142"/>
    </location>
</feature>
<protein>
    <recommendedName>
        <fullName evidence="6">Pyrophosphate--fructose 6-phosphate 1-phosphotransferase</fullName>
        <ecNumber evidence="6">2.7.1.90</ecNumber>
    </recommendedName>
    <alternativeName>
        <fullName evidence="6">6-phosphofructokinase, pyrophosphate dependent</fullName>
    </alternativeName>
    <alternativeName>
        <fullName evidence="6">PPi-dependent phosphofructokinase</fullName>
        <shortName evidence="6">PPi-PFK</shortName>
    </alternativeName>
    <alternativeName>
        <fullName evidence="6">Pyrophosphate-dependent 6-phosphofructose-1-kinase</fullName>
    </alternativeName>
</protein>
<evidence type="ECO:0000313" key="8">
    <source>
        <dbReference type="EMBL" id="GEA35012.1"/>
    </source>
</evidence>
<feature type="binding site" evidence="6">
    <location>
        <position position="242"/>
    </location>
    <ligand>
        <name>substrate</name>
    </ligand>
</feature>
<keyword evidence="6" id="KW-0963">Cytoplasm</keyword>
<dbReference type="InterPro" id="IPR050929">
    <property type="entry name" value="PFKA"/>
</dbReference>
<comment type="similarity">
    <text evidence="6">Belongs to the phosphofructokinase type A (PFKA) family. PPi-dependent PFK group II subfamily. Clade 'B2' sub-subfamily.</text>
</comment>
<comment type="activity regulation">
    <text evidence="6">Non-allosteric.</text>
</comment>
<dbReference type="InterPro" id="IPR035966">
    <property type="entry name" value="PKF_sf"/>
</dbReference>
<dbReference type="PIRSF" id="PIRSF036483">
    <property type="entry name" value="PFK_XF0274"/>
    <property type="match status" value="1"/>
</dbReference>
<dbReference type="InterPro" id="IPR022953">
    <property type="entry name" value="ATP_PFK"/>
</dbReference>
<dbReference type="InterPro" id="IPR011404">
    <property type="entry name" value="PPi-PFK"/>
</dbReference>
<dbReference type="GO" id="GO:0003872">
    <property type="term" value="F:6-phosphofructokinase activity"/>
    <property type="evidence" value="ECO:0007669"/>
    <property type="project" value="UniProtKB-UniRule"/>
</dbReference>
<evidence type="ECO:0000256" key="6">
    <source>
        <dbReference type="HAMAP-Rule" id="MF_01978"/>
    </source>
</evidence>
<keyword evidence="5 6" id="KW-0460">Magnesium</keyword>
<dbReference type="NCBIfam" id="NF010675">
    <property type="entry name" value="PRK14072.1"/>
    <property type="match status" value="1"/>
</dbReference>
<name>A0A829VMH0_9FIRM</name>
<dbReference type="AlphaFoldDB" id="A0A829VMH0"/>
<dbReference type="Gene3D" id="3.40.50.460">
    <property type="entry name" value="Phosphofructokinase domain"/>
    <property type="match status" value="1"/>
</dbReference>
<dbReference type="UniPathway" id="UPA00109">
    <property type="reaction ID" value="UER00182"/>
</dbReference>
<keyword evidence="4 6" id="KW-0418">Kinase</keyword>
<dbReference type="GO" id="GO:0005737">
    <property type="term" value="C:cytoplasm"/>
    <property type="evidence" value="ECO:0007669"/>
    <property type="project" value="UniProtKB-SubCell"/>
</dbReference>
<comment type="pathway">
    <text evidence="6">Carbohydrate degradation; glycolysis; D-glyceraldehyde 3-phosphate and glycerone phosphate from D-glucose: step 3/4.</text>
</comment>
<evidence type="ECO:0000256" key="3">
    <source>
        <dbReference type="ARBA" id="ARBA00022723"/>
    </source>
</evidence>
<comment type="caution">
    <text evidence="6">Lacks conserved residue(s) required for the propagation of feature annotation.</text>
</comment>
<feature type="binding site" evidence="6">
    <location>
        <position position="114"/>
    </location>
    <ligand>
        <name>Mg(2+)</name>
        <dbReference type="ChEBI" id="CHEBI:18420"/>
        <note>catalytic</note>
    </ligand>
</feature>
<feature type="binding site" evidence="6">
    <location>
        <begin position="185"/>
        <end position="187"/>
    </location>
    <ligand>
        <name>substrate</name>
    </ligand>
</feature>
<evidence type="ECO:0000256" key="2">
    <source>
        <dbReference type="ARBA" id="ARBA00022679"/>
    </source>
</evidence>
<dbReference type="InterPro" id="IPR000023">
    <property type="entry name" value="Phosphofructokinase_dom"/>
</dbReference>
<accession>A0A829VMH0</accession>
<dbReference type="GO" id="GO:0047334">
    <property type="term" value="F:diphosphate-fructose-6-phosphate 1-phosphotransferase activity"/>
    <property type="evidence" value="ECO:0007669"/>
    <property type="project" value="UniProtKB-EC"/>
</dbReference>
<comment type="subcellular location">
    <subcellularLocation>
        <location evidence="6">Cytoplasm</location>
    </subcellularLocation>
</comment>
<keyword evidence="6" id="KW-0324">Glycolysis</keyword>
<evidence type="ECO:0000256" key="1">
    <source>
        <dbReference type="ARBA" id="ARBA00001946"/>
    </source>
</evidence>
<dbReference type="Gene3D" id="3.40.50.450">
    <property type="match status" value="1"/>
</dbReference>
<comment type="caution">
    <text evidence="8">The sequence shown here is derived from an EMBL/GenBank/DDBJ whole genome shotgun (WGS) entry which is preliminary data.</text>
</comment>
<dbReference type="GO" id="GO:0046872">
    <property type="term" value="F:metal ion binding"/>
    <property type="evidence" value="ECO:0007669"/>
    <property type="project" value="UniProtKB-KW"/>
</dbReference>
<feature type="binding site" evidence="6">
    <location>
        <position position="19"/>
    </location>
    <ligand>
        <name>diphosphate</name>
        <dbReference type="ChEBI" id="CHEBI:33019"/>
    </ligand>
</feature>
<dbReference type="HAMAP" id="MF_01978">
    <property type="entry name" value="Phosphofructokinase_II_B2"/>
    <property type="match status" value="1"/>
</dbReference>
<dbReference type="EC" id="2.7.1.90" evidence="6"/>
<dbReference type="SUPFAM" id="SSF53784">
    <property type="entry name" value="Phosphofructokinase"/>
    <property type="match status" value="1"/>
</dbReference>
<evidence type="ECO:0000256" key="4">
    <source>
        <dbReference type="ARBA" id="ARBA00022777"/>
    </source>
</evidence>
<dbReference type="GO" id="GO:0006002">
    <property type="term" value="P:fructose 6-phosphate metabolic process"/>
    <property type="evidence" value="ECO:0007669"/>
    <property type="project" value="InterPro"/>
</dbReference>
<organism evidence="8 9">
    <name type="scientific">Enterocloster clostridioformis</name>
    <dbReference type="NCBI Taxonomy" id="1531"/>
    <lineage>
        <taxon>Bacteria</taxon>
        <taxon>Bacillati</taxon>
        <taxon>Bacillota</taxon>
        <taxon>Clostridia</taxon>
        <taxon>Lachnospirales</taxon>
        <taxon>Lachnospiraceae</taxon>
        <taxon>Enterocloster</taxon>
    </lineage>
</organism>
<gene>
    <name evidence="8" type="primary">pfp_2</name>
    <name evidence="6" type="synonym">pfp</name>
    <name evidence="8" type="ORF">Ccl03g_07250</name>
</gene>
<keyword evidence="2 6" id="KW-0808">Transferase</keyword>
<comment type="subunit">
    <text evidence="6">Homodimer.</text>
</comment>
<sequence length="404" mass="43660">MRKVVKAMSANVLVVHGGGPTAVINASLYGVVEEAKKSGSIGKVYGAIGGSEGILKENFLDLMQVPEEKLSLLLQTPATAIGSSRYALEQEDYDAMAGIFRKHGIRYVLLNGGNGTMDTCGRIFEACRGEDIYVVGIPKTIDNDIAITDHTPGYGSAARFIAASTAEVGADVRALPIHVCVMEAMGRNAGWITAASALARKKPGDAPHLIYLPERPFHEEEFLEDVKRLYEEKGGVVVVASEGLKNEKGEPIVPPVFKAGRATYYGDVSAYLANLVIQKLGIKARSEKPGLCGRASIAWQSPVDREEAVLAGREALRTAMAGGSGVMIGLIRDENEDGGYHVHTSAIPIKEVMLHERVLPDEYINDRGNDVTGAFLEWCRPLIGPELRDFVDFKEEYEKMGVGK</sequence>
<feature type="binding site" evidence="6">
    <location>
        <begin position="140"/>
        <end position="142"/>
    </location>
    <ligand>
        <name>substrate</name>
    </ligand>
</feature>
<feature type="domain" description="Phosphofructokinase" evidence="7">
    <location>
        <begin position="11"/>
        <end position="316"/>
    </location>
</feature>
<comment type="cofactor">
    <cofactor evidence="1 6">
        <name>Mg(2+)</name>
        <dbReference type="ChEBI" id="CHEBI:18420"/>
    </cofactor>
</comment>
<keyword evidence="3 6" id="KW-0479">Metal-binding</keyword>
<dbReference type="Pfam" id="PF00365">
    <property type="entry name" value="PFK"/>
    <property type="match status" value="1"/>
</dbReference>